<accession>A0ABD0JB51</accession>
<dbReference type="AlphaFoldDB" id="A0ABD0JB51"/>
<proteinExistence type="predicted"/>
<sequence length="112" mass="12601">MTPLTIGAVLSFRSVLVYSTDHISFLMYECGPSPVGTARWTRSCNAKKRYSPRTANQKRLASRLNDRNRNLFHARVPAPYINNRGGSLVPEHTIFLIENYTPCLANSTSFVP</sequence>
<name>A0ABD0JB51_9CAEN</name>
<evidence type="ECO:0008006" key="3">
    <source>
        <dbReference type="Google" id="ProtNLM"/>
    </source>
</evidence>
<gene>
    <name evidence="1" type="ORF">BaRGS_00036741</name>
</gene>
<protein>
    <recommendedName>
        <fullName evidence="3">Secreted protein</fullName>
    </recommendedName>
</protein>
<evidence type="ECO:0000313" key="1">
    <source>
        <dbReference type="EMBL" id="KAK7468037.1"/>
    </source>
</evidence>
<comment type="caution">
    <text evidence="1">The sequence shown here is derived from an EMBL/GenBank/DDBJ whole genome shotgun (WGS) entry which is preliminary data.</text>
</comment>
<organism evidence="1 2">
    <name type="scientific">Batillaria attramentaria</name>
    <dbReference type="NCBI Taxonomy" id="370345"/>
    <lineage>
        <taxon>Eukaryota</taxon>
        <taxon>Metazoa</taxon>
        <taxon>Spiralia</taxon>
        <taxon>Lophotrochozoa</taxon>
        <taxon>Mollusca</taxon>
        <taxon>Gastropoda</taxon>
        <taxon>Caenogastropoda</taxon>
        <taxon>Sorbeoconcha</taxon>
        <taxon>Cerithioidea</taxon>
        <taxon>Batillariidae</taxon>
        <taxon>Batillaria</taxon>
    </lineage>
</organism>
<reference evidence="1 2" key="1">
    <citation type="journal article" date="2023" name="Sci. Data">
        <title>Genome assembly of the Korean intertidal mud-creeper Batillaria attramentaria.</title>
        <authorList>
            <person name="Patra A.K."/>
            <person name="Ho P.T."/>
            <person name="Jun S."/>
            <person name="Lee S.J."/>
            <person name="Kim Y."/>
            <person name="Won Y.J."/>
        </authorList>
    </citation>
    <scope>NUCLEOTIDE SEQUENCE [LARGE SCALE GENOMIC DNA]</scope>
    <source>
        <strain evidence="1">Wonlab-2016</strain>
    </source>
</reference>
<dbReference type="Proteomes" id="UP001519460">
    <property type="component" value="Unassembled WGS sequence"/>
</dbReference>
<evidence type="ECO:0000313" key="2">
    <source>
        <dbReference type="Proteomes" id="UP001519460"/>
    </source>
</evidence>
<dbReference type="EMBL" id="JACVVK020000525">
    <property type="protein sequence ID" value="KAK7468037.1"/>
    <property type="molecule type" value="Genomic_DNA"/>
</dbReference>
<keyword evidence="2" id="KW-1185">Reference proteome</keyword>